<dbReference type="KEGG" id="rcr:NCTC10994_03439"/>
<evidence type="ECO:0000259" key="3">
    <source>
        <dbReference type="Pfam" id="PF13399"/>
    </source>
</evidence>
<feature type="chain" id="PRO_5039523540" evidence="2">
    <location>
        <begin position="17"/>
        <end position="174"/>
    </location>
</feature>
<dbReference type="InterPro" id="IPR027381">
    <property type="entry name" value="LytR/CpsA/Psr_C"/>
</dbReference>
<dbReference type="EMBL" id="LS483468">
    <property type="protein sequence ID" value="SQI36872.1"/>
    <property type="molecule type" value="Genomic_DNA"/>
</dbReference>
<keyword evidence="2" id="KW-0732">Signal</keyword>
<dbReference type="Gene3D" id="3.30.70.2390">
    <property type="match status" value="1"/>
</dbReference>
<feature type="compositionally biased region" description="Low complexity" evidence="1">
    <location>
        <begin position="26"/>
        <end position="86"/>
    </location>
</feature>
<name>A0A2X4UQH8_9NOCA</name>
<feature type="region of interest" description="Disordered" evidence="1">
    <location>
        <begin position="21"/>
        <end position="86"/>
    </location>
</feature>
<dbReference type="STRING" id="1219011.GCA_001895045_03741"/>
<feature type="domain" description="LytR/CpsA/Psr regulator C-terminal" evidence="3">
    <location>
        <begin position="87"/>
        <end position="171"/>
    </location>
</feature>
<dbReference type="Proteomes" id="UP000249091">
    <property type="component" value="Chromosome 1"/>
</dbReference>
<evidence type="ECO:0000313" key="5">
    <source>
        <dbReference type="Proteomes" id="UP000249091"/>
    </source>
</evidence>
<sequence length="174" mass="16591">MLLISLAILFAGIGMASLGGSDEDAATTATSSEPAEAAADPGSGASMLGSGAPSAAPNVAPAPAAGTPGTAATSGSTTTAAPATPAPVRVLNNSNVAGLAAQTASLLEDEGFTIEDTGNYSDGTVGMTTVYYGTTPGEEETALEVADALGVSAQPRLPGLADEAPGVIVIVAAS</sequence>
<feature type="signal peptide" evidence="2">
    <location>
        <begin position="1"/>
        <end position="16"/>
    </location>
</feature>
<reference evidence="4 5" key="1">
    <citation type="submission" date="2018-06" db="EMBL/GenBank/DDBJ databases">
        <authorList>
            <consortium name="Pathogen Informatics"/>
            <person name="Doyle S."/>
        </authorList>
    </citation>
    <scope>NUCLEOTIDE SEQUENCE [LARGE SCALE GENOMIC DNA]</scope>
    <source>
        <strain evidence="4 5">NCTC10994</strain>
    </source>
</reference>
<proteinExistence type="predicted"/>
<keyword evidence="5" id="KW-1185">Reference proteome</keyword>
<gene>
    <name evidence="4" type="ORF">NCTC10994_03439</name>
</gene>
<dbReference type="Pfam" id="PF13399">
    <property type="entry name" value="LytR_C"/>
    <property type="match status" value="1"/>
</dbReference>
<evidence type="ECO:0000256" key="1">
    <source>
        <dbReference type="SAM" id="MobiDB-lite"/>
    </source>
</evidence>
<accession>A0A2X4UQH8</accession>
<protein>
    <submittedName>
        <fullName evidence="4">Glycoprotein</fullName>
    </submittedName>
</protein>
<evidence type="ECO:0000256" key="2">
    <source>
        <dbReference type="SAM" id="SignalP"/>
    </source>
</evidence>
<evidence type="ECO:0000313" key="4">
    <source>
        <dbReference type="EMBL" id="SQI36872.1"/>
    </source>
</evidence>
<organism evidence="4 5">
    <name type="scientific">Rhodococcus coprophilus</name>
    <dbReference type="NCBI Taxonomy" id="38310"/>
    <lineage>
        <taxon>Bacteria</taxon>
        <taxon>Bacillati</taxon>
        <taxon>Actinomycetota</taxon>
        <taxon>Actinomycetes</taxon>
        <taxon>Mycobacteriales</taxon>
        <taxon>Nocardiaceae</taxon>
        <taxon>Rhodococcus</taxon>
    </lineage>
</organism>
<dbReference type="AlphaFoldDB" id="A0A2X4UQH8"/>